<dbReference type="EMBL" id="ML743613">
    <property type="protein sequence ID" value="KAE8133674.1"/>
    <property type="molecule type" value="Genomic_DNA"/>
</dbReference>
<dbReference type="AlphaFoldDB" id="A0A5N6SKL7"/>
<evidence type="ECO:0000313" key="1">
    <source>
        <dbReference type="EMBL" id="KAE8133674.1"/>
    </source>
</evidence>
<organism evidence="1 2">
    <name type="scientific">Aspergillus pseudotamarii</name>
    <dbReference type="NCBI Taxonomy" id="132259"/>
    <lineage>
        <taxon>Eukaryota</taxon>
        <taxon>Fungi</taxon>
        <taxon>Dikarya</taxon>
        <taxon>Ascomycota</taxon>
        <taxon>Pezizomycotina</taxon>
        <taxon>Eurotiomycetes</taxon>
        <taxon>Eurotiomycetidae</taxon>
        <taxon>Eurotiales</taxon>
        <taxon>Aspergillaceae</taxon>
        <taxon>Aspergillus</taxon>
        <taxon>Aspergillus subgen. Circumdati</taxon>
    </lineage>
</organism>
<reference evidence="1 2" key="1">
    <citation type="submission" date="2019-04" db="EMBL/GenBank/DDBJ databases">
        <title>Friends and foes A comparative genomics study of 23 Aspergillus species from section Flavi.</title>
        <authorList>
            <consortium name="DOE Joint Genome Institute"/>
            <person name="Kjaerbolling I."/>
            <person name="Vesth T."/>
            <person name="Frisvad J.C."/>
            <person name="Nybo J.L."/>
            <person name="Theobald S."/>
            <person name="Kildgaard S."/>
            <person name="Isbrandt T."/>
            <person name="Kuo A."/>
            <person name="Sato A."/>
            <person name="Lyhne E.K."/>
            <person name="Kogle M.E."/>
            <person name="Wiebenga A."/>
            <person name="Kun R.S."/>
            <person name="Lubbers R.J."/>
            <person name="Makela M.R."/>
            <person name="Barry K."/>
            <person name="Chovatia M."/>
            <person name="Clum A."/>
            <person name="Daum C."/>
            <person name="Haridas S."/>
            <person name="He G."/>
            <person name="LaButti K."/>
            <person name="Lipzen A."/>
            <person name="Mondo S."/>
            <person name="Riley R."/>
            <person name="Salamov A."/>
            <person name="Simmons B.A."/>
            <person name="Magnuson J.K."/>
            <person name="Henrissat B."/>
            <person name="Mortensen U.H."/>
            <person name="Larsen T.O."/>
            <person name="Devries R.P."/>
            <person name="Grigoriev I.V."/>
            <person name="Machida M."/>
            <person name="Baker S.E."/>
            <person name="Andersen M.R."/>
        </authorList>
    </citation>
    <scope>NUCLEOTIDE SEQUENCE [LARGE SCALE GENOMIC DNA]</scope>
    <source>
        <strain evidence="1 2">CBS 117625</strain>
    </source>
</reference>
<protein>
    <submittedName>
        <fullName evidence="1">Uncharacterized protein</fullName>
    </submittedName>
</protein>
<dbReference type="GeneID" id="43644909"/>
<dbReference type="Proteomes" id="UP000325672">
    <property type="component" value="Unassembled WGS sequence"/>
</dbReference>
<proteinExistence type="predicted"/>
<name>A0A5N6SKL7_ASPPS</name>
<accession>A0A5N6SKL7</accession>
<gene>
    <name evidence="1" type="ORF">BDV38DRAFT_286571</name>
</gene>
<sequence>MTNAISVTFSAWAFSTVRGTHMQLFAYTRKQPFKVLWKFLRTVLRNPRLAALVRTLTIGNWGFYPHVTFGKPEKLGLSGEDLDLIHVAIVNAGIRSLEAGIIDD</sequence>
<dbReference type="RefSeq" id="XP_031909737.1">
    <property type="nucleotide sequence ID" value="XM_032060699.1"/>
</dbReference>
<evidence type="ECO:0000313" key="2">
    <source>
        <dbReference type="Proteomes" id="UP000325672"/>
    </source>
</evidence>
<keyword evidence="2" id="KW-1185">Reference proteome</keyword>
<dbReference type="OrthoDB" id="5402033at2759"/>